<dbReference type="PANTHER" id="PTHR11487">
    <property type="entry name" value="THIOESTERASE"/>
    <property type="match status" value="1"/>
</dbReference>
<dbReference type="InterPro" id="IPR029058">
    <property type="entry name" value="AB_hydrolase_fold"/>
</dbReference>
<evidence type="ECO:0000313" key="3">
    <source>
        <dbReference type="EMBL" id="MDR6594578.1"/>
    </source>
</evidence>
<dbReference type="SUPFAM" id="SSF53474">
    <property type="entry name" value="alpha/beta-Hydrolases"/>
    <property type="match status" value="1"/>
</dbReference>
<accession>A0ABU1PVA9</accession>
<evidence type="ECO:0000313" key="4">
    <source>
        <dbReference type="Proteomes" id="UP001268819"/>
    </source>
</evidence>
<feature type="domain" description="Thioesterase" evidence="2">
    <location>
        <begin position="5"/>
        <end position="227"/>
    </location>
</feature>
<dbReference type="PANTHER" id="PTHR11487:SF0">
    <property type="entry name" value="S-ACYL FATTY ACID SYNTHASE THIOESTERASE, MEDIUM CHAIN"/>
    <property type="match status" value="1"/>
</dbReference>
<protein>
    <submittedName>
        <fullName evidence="3">Surfactin synthase thioesterase subunit</fullName>
    </submittedName>
</protein>
<sequence length="239" mass="26097">MTRTRLMCLPHAGAGAGLYRPWRDYESDVLRVVPVQLPGREELFTEPHSGSMAEAARRCAGQVLDLAGGEPFALYGHSFGALLAFETARELLAAAGPLPSRLVVGGAADPASRRPDHLADLDDDGLIAWVRRGAGTGSDVWSVPQLRELLLPALRADVALFSGYRADVVRALPFPITALRGVDDDAVPAGLCARWADWTTSSFELIELPGRHLYFTEDWPRLWRTLESVMRRPEGSVGR</sequence>
<reference evidence="3 4" key="1">
    <citation type="submission" date="2023-07" db="EMBL/GenBank/DDBJ databases">
        <title>Sequencing the genomes of 1000 actinobacteria strains.</title>
        <authorList>
            <person name="Klenk H.-P."/>
        </authorList>
    </citation>
    <scope>NUCLEOTIDE SEQUENCE [LARGE SCALE GENOMIC DNA]</scope>
    <source>
        <strain evidence="3 4">DSM 43749</strain>
    </source>
</reference>
<dbReference type="Proteomes" id="UP001268819">
    <property type="component" value="Unassembled WGS sequence"/>
</dbReference>
<gene>
    <name evidence="3" type="ORF">J2S66_002962</name>
</gene>
<dbReference type="InterPro" id="IPR012223">
    <property type="entry name" value="TEII"/>
</dbReference>
<evidence type="ECO:0000259" key="2">
    <source>
        <dbReference type="Pfam" id="PF00975"/>
    </source>
</evidence>
<dbReference type="InterPro" id="IPR001031">
    <property type="entry name" value="Thioesterase"/>
</dbReference>
<dbReference type="Pfam" id="PF00975">
    <property type="entry name" value="Thioesterase"/>
    <property type="match status" value="1"/>
</dbReference>
<comment type="similarity">
    <text evidence="1">Belongs to the thioesterase family.</text>
</comment>
<dbReference type="EMBL" id="JAVDSG010000001">
    <property type="protein sequence ID" value="MDR6594578.1"/>
    <property type="molecule type" value="Genomic_DNA"/>
</dbReference>
<dbReference type="RefSeq" id="WP_310307591.1">
    <property type="nucleotide sequence ID" value="NZ_BAAAXB010000001.1"/>
</dbReference>
<evidence type="ECO:0000256" key="1">
    <source>
        <dbReference type="ARBA" id="ARBA00007169"/>
    </source>
</evidence>
<proteinExistence type="inferred from homology"/>
<dbReference type="Gene3D" id="3.40.50.1820">
    <property type="entry name" value="alpha/beta hydrolase"/>
    <property type="match status" value="1"/>
</dbReference>
<comment type="caution">
    <text evidence="3">The sequence shown here is derived from an EMBL/GenBank/DDBJ whole genome shotgun (WGS) entry which is preliminary data.</text>
</comment>
<keyword evidence="4" id="KW-1185">Reference proteome</keyword>
<name>A0ABU1PVA9_9PSEU</name>
<organism evidence="3 4">
    <name type="scientific">Saccharothrix longispora</name>
    <dbReference type="NCBI Taxonomy" id="33920"/>
    <lineage>
        <taxon>Bacteria</taxon>
        <taxon>Bacillati</taxon>
        <taxon>Actinomycetota</taxon>
        <taxon>Actinomycetes</taxon>
        <taxon>Pseudonocardiales</taxon>
        <taxon>Pseudonocardiaceae</taxon>
        <taxon>Saccharothrix</taxon>
    </lineage>
</organism>